<dbReference type="PANTHER" id="PTHR45023">
    <property type="match status" value="1"/>
</dbReference>
<feature type="compositionally biased region" description="Basic and acidic residues" evidence="1">
    <location>
        <begin position="170"/>
        <end position="179"/>
    </location>
</feature>
<comment type="caution">
    <text evidence="3">The sequence shown here is derived from an EMBL/GenBank/DDBJ whole genome shotgun (WGS) entry which is preliminary data.</text>
</comment>
<dbReference type="Proteomes" id="UP001152523">
    <property type="component" value="Unassembled WGS sequence"/>
</dbReference>
<dbReference type="PANTHER" id="PTHR45023:SF4">
    <property type="entry name" value="GLYCINE-RICH PROTEIN-RELATED"/>
    <property type="match status" value="1"/>
</dbReference>
<name>A0AAV0C184_9ASTE</name>
<dbReference type="EMBL" id="CAMAPF010000004">
    <property type="protein sequence ID" value="CAH9052254.1"/>
    <property type="molecule type" value="Genomic_DNA"/>
</dbReference>
<accession>A0AAV0C184</accession>
<keyword evidence="4" id="KW-1185">Reference proteome</keyword>
<dbReference type="Pfam" id="PF14303">
    <property type="entry name" value="NAM-associated"/>
    <property type="match status" value="1"/>
</dbReference>
<sequence>MLKVRLRPQSIRGVNWNAKEDVVLCNAWVTISEDGAIGINQPGETFWGRIHEIFSAQSQIPRTRDAIESRFKIINNQCSQWKGCVRKVNATPRSGSNLDDLNFQAKDIFMNDNNGKTFKFEHAWRVLQVCPKWYQQYEAPVSFSRPISSPQSHDSPTLGGSASSPSDGEPLQRPEGRDKQKAKRSGKAKVSKLDPMMTQCLQEMIEQGREQASRRAKRDELQHKAVESEITRNQYDLLAADLSKFSPRKQRWIKQKQDEIMGYSQNSSSDVPDTPAEEVYRPHFDF</sequence>
<feature type="compositionally biased region" description="Basic residues" evidence="1">
    <location>
        <begin position="180"/>
        <end position="190"/>
    </location>
</feature>
<feature type="domain" description="No apical meristem-associated C-terminal" evidence="2">
    <location>
        <begin position="116"/>
        <end position="260"/>
    </location>
</feature>
<evidence type="ECO:0000313" key="4">
    <source>
        <dbReference type="Proteomes" id="UP001152523"/>
    </source>
</evidence>
<protein>
    <recommendedName>
        <fullName evidence="2">No apical meristem-associated C-terminal domain-containing protein</fullName>
    </recommendedName>
</protein>
<proteinExistence type="predicted"/>
<reference evidence="3" key="1">
    <citation type="submission" date="2022-07" db="EMBL/GenBank/DDBJ databases">
        <authorList>
            <person name="Macas J."/>
            <person name="Novak P."/>
            <person name="Neumann P."/>
        </authorList>
    </citation>
    <scope>NUCLEOTIDE SEQUENCE</scope>
</reference>
<organism evidence="3 4">
    <name type="scientific">Cuscuta epithymum</name>
    <dbReference type="NCBI Taxonomy" id="186058"/>
    <lineage>
        <taxon>Eukaryota</taxon>
        <taxon>Viridiplantae</taxon>
        <taxon>Streptophyta</taxon>
        <taxon>Embryophyta</taxon>
        <taxon>Tracheophyta</taxon>
        <taxon>Spermatophyta</taxon>
        <taxon>Magnoliopsida</taxon>
        <taxon>eudicotyledons</taxon>
        <taxon>Gunneridae</taxon>
        <taxon>Pentapetalae</taxon>
        <taxon>asterids</taxon>
        <taxon>lamiids</taxon>
        <taxon>Solanales</taxon>
        <taxon>Convolvulaceae</taxon>
        <taxon>Cuscuteae</taxon>
        <taxon>Cuscuta</taxon>
        <taxon>Cuscuta subgen. Cuscuta</taxon>
    </lineage>
</organism>
<dbReference type="InterPro" id="IPR029466">
    <property type="entry name" value="NAM-associated_C"/>
</dbReference>
<evidence type="ECO:0000259" key="2">
    <source>
        <dbReference type="Pfam" id="PF14303"/>
    </source>
</evidence>
<dbReference type="AlphaFoldDB" id="A0AAV0C184"/>
<evidence type="ECO:0000256" key="1">
    <source>
        <dbReference type="SAM" id="MobiDB-lite"/>
    </source>
</evidence>
<evidence type="ECO:0000313" key="3">
    <source>
        <dbReference type="EMBL" id="CAH9052254.1"/>
    </source>
</evidence>
<feature type="region of interest" description="Disordered" evidence="1">
    <location>
        <begin position="144"/>
        <end position="193"/>
    </location>
</feature>
<feature type="compositionally biased region" description="Polar residues" evidence="1">
    <location>
        <begin position="145"/>
        <end position="166"/>
    </location>
</feature>
<feature type="region of interest" description="Disordered" evidence="1">
    <location>
        <begin position="260"/>
        <end position="286"/>
    </location>
</feature>
<gene>
    <name evidence="3" type="ORF">CEPIT_LOCUS354</name>
</gene>